<feature type="transmembrane region" description="Helical" evidence="1">
    <location>
        <begin position="232"/>
        <end position="265"/>
    </location>
</feature>
<feature type="transmembrane region" description="Helical" evidence="1">
    <location>
        <begin position="109"/>
        <end position="131"/>
    </location>
</feature>
<keyword evidence="1" id="KW-0812">Transmembrane</keyword>
<sequence>MIYLSLKYSILITLLVTGVFLSFGYVYSLIERRNSSYVYSAFGSKGILFTGVLGTAVHEIGHLIMCLIFHHKISDFQLFNFKGYKYEETLGYVSHRYNDRSLYEKAGNFFIGIGPMISGTLFIVFSFKLLLPSIYESININSYFTHLSSINIENAIFLLLSLSKNLLISIFNINNLGDISFYIFIYLMFCVSSHISLSKKDFENSSVGILSLFLIFFAICLVSIFFNLNLSYLLLIFMNMIICVIFFLSIGLIFSLISLFISYIVYSIMI</sequence>
<evidence type="ECO:0008006" key="4">
    <source>
        <dbReference type="Google" id="ProtNLM"/>
    </source>
</evidence>
<gene>
    <name evidence="2" type="ORF">TEMA_18950</name>
</gene>
<reference evidence="2 3" key="1">
    <citation type="submission" date="2022-07" db="EMBL/GenBank/DDBJ databases">
        <title>Genome sequence of Terrisporobacter mayombei DSM6539.</title>
        <authorList>
            <person name="Boeer T."/>
            <person name="Bengelsdorf F.R."/>
            <person name="Daniel R."/>
            <person name="Poehlein A."/>
        </authorList>
    </citation>
    <scope>NUCLEOTIDE SEQUENCE [LARGE SCALE GENOMIC DNA]</scope>
    <source>
        <strain evidence="2 3">DSM 6539</strain>
    </source>
</reference>
<evidence type="ECO:0000313" key="3">
    <source>
        <dbReference type="Proteomes" id="UP001235030"/>
    </source>
</evidence>
<feature type="transmembrane region" description="Helical" evidence="1">
    <location>
        <begin position="47"/>
        <end position="70"/>
    </location>
</feature>
<organism evidence="2 3">
    <name type="scientific">Terrisporobacter mayombei</name>
    <dbReference type="NCBI Taxonomy" id="1541"/>
    <lineage>
        <taxon>Bacteria</taxon>
        <taxon>Bacillati</taxon>
        <taxon>Bacillota</taxon>
        <taxon>Clostridia</taxon>
        <taxon>Peptostreptococcales</taxon>
        <taxon>Peptostreptococcaceae</taxon>
        <taxon>Terrisporobacter</taxon>
    </lineage>
</organism>
<proteinExistence type="predicted"/>
<dbReference type="EMBL" id="CP101637">
    <property type="protein sequence ID" value="WMT81553.1"/>
    <property type="molecule type" value="Genomic_DNA"/>
</dbReference>
<feature type="transmembrane region" description="Helical" evidence="1">
    <location>
        <begin position="209"/>
        <end position="226"/>
    </location>
</feature>
<dbReference type="RefSeq" id="WP_228103692.1">
    <property type="nucleotide sequence ID" value="NZ_CP101637.1"/>
</dbReference>
<keyword evidence="1" id="KW-1133">Transmembrane helix</keyword>
<name>A0ABY9Q240_9FIRM</name>
<protein>
    <recommendedName>
        <fullName evidence="4">Integral membrane protein</fullName>
    </recommendedName>
</protein>
<dbReference type="Proteomes" id="UP001235030">
    <property type="component" value="Chromosome"/>
</dbReference>
<feature type="transmembrane region" description="Helical" evidence="1">
    <location>
        <begin position="6"/>
        <end position="27"/>
    </location>
</feature>
<evidence type="ECO:0000313" key="2">
    <source>
        <dbReference type="EMBL" id="WMT81553.1"/>
    </source>
</evidence>
<keyword evidence="3" id="KW-1185">Reference proteome</keyword>
<evidence type="ECO:0000256" key="1">
    <source>
        <dbReference type="SAM" id="Phobius"/>
    </source>
</evidence>
<keyword evidence="1" id="KW-0472">Membrane</keyword>
<accession>A0ABY9Q240</accession>